<comment type="caution">
    <text evidence="1">The sequence shown here is derived from an EMBL/GenBank/DDBJ whole genome shotgun (WGS) entry which is preliminary data.</text>
</comment>
<reference evidence="1" key="1">
    <citation type="journal article" date="2023" name="Mol. Phylogenet. Evol.">
        <title>Genome-scale phylogeny and comparative genomics of the fungal order Sordariales.</title>
        <authorList>
            <person name="Hensen N."/>
            <person name="Bonometti L."/>
            <person name="Westerberg I."/>
            <person name="Brannstrom I.O."/>
            <person name="Guillou S."/>
            <person name="Cros-Aarteil S."/>
            <person name="Calhoun S."/>
            <person name="Haridas S."/>
            <person name="Kuo A."/>
            <person name="Mondo S."/>
            <person name="Pangilinan J."/>
            <person name="Riley R."/>
            <person name="LaButti K."/>
            <person name="Andreopoulos B."/>
            <person name="Lipzen A."/>
            <person name="Chen C."/>
            <person name="Yan M."/>
            <person name="Daum C."/>
            <person name="Ng V."/>
            <person name="Clum A."/>
            <person name="Steindorff A."/>
            <person name="Ohm R.A."/>
            <person name="Martin F."/>
            <person name="Silar P."/>
            <person name="Natvig D.O."/>
            <person name="Lalanne C."/>
            <person name="Gautier V."/>
            <person name="Ament-Velasquez S.L."/>
            <person name="Kruys A."/>
            <person name="Hutchinson M.I."/>
            <person name="Powell A.J."/>
            <person name="Barry K."/>
            <person name="Miller A.N."/>
            <person name="Grigoriev I.V."/>
            <person name="Debuchy R."/>
            <person name="Gladieux P."/>
            <person name="Hiltunen Thoren M."/>
            <person name="Johannesson H."/>
        </authorList>
    </citation>
    <scope>NUCLEOTIDE SEQUENCE</scope>
    <source>
        <strain evidence="1">CBS 333.67</strain>
    </source>
</reference>
<reference evidence="1" key="2">
    <citation type="submission" date="2023-06" db="EMBL/GenBank/DDBJ databases">
        <authorList>
            <consortium name="Lawrence Berkeley National Laboratory"/>
            <person name="Mondo S.J."/>
            <person name="Hensen N."/>
            <person name="Bonometti L."/>
            <person name="Westerberg I."/>
            <person name="Brannstrom I.O."/>
            <person name="Guillou S."/>
            <person name="Cros-Aarteil S."/>
            <person name="Calhoun S."/>
            <person name="Haridas S."/>
            <person name="Kuo A."/>
            <person name="Pangilinan J."/>
            <person name="Riley R."/>
            <person name="Labutti K."/>
            <person name="Andreopoulos B."/>
            <person name="Lipzen A."/>
            <person name="Chen C."/>
            <person name="Yanf M."/>
            <person name="Daum C."/>
            <person name="Ng V."/>
            <person name="Clum A."/>
            <person name="Steindorff A."/>
            <person name="Ohm R."/>
            <person name="Martin F."/>
            <person name="Silar P."/>
            <person name="Natvig D."/>
            <person name="Lalanne C."/>
            <person name="Gautier V."/>
            <person name="Ament-Velasquez S.L."/>
            <person name="Kruys A."/>
            <person name="Hutchinson M.I."/>
            <person name="Powell A.J."/>
            <person name="Barry K."/>
            <person name="Miller A.N."/>
            <person name="Grigoriev I.V."/>
            <person name="Debuchy R."/>
            <person name="Gladieux P."/>
            <person name="Thoren M.H."/>
            <person name="Johannesson H."/>
        </authorList>
    </citation>
    <scope>NUCLEOTIDE SEQUENCE</scope>
    <source>
        <strain evidence="1">CBS 333.67</strain>
    </source>
</reference>
<dbReference type="RefSeq" id="XP_062724797.1">
    <property type="nucleotide sequence ID" value="XM_062868879.1"/>
</dbReference>
<sequence length="181" mass="19731">MELITPLSVPFFFPTLCHCGNHCPLTAVGLPYTIKRTLVSVRRQPRDYCPLLNANPFVVSQNIGPAQGGPLILPLVLNSPQPAETPVITNDRRSVALAQQENRINLGSFTRFKACCLWHFFSPYLSIARRGFGQVTTKRHAGMPGRSILSGSAETIGAKVWSGTIPSAIHFHGRPGPSSRS</sequence>
<dbReference type="EMBL" id="JAUDZG010000002">
    <property type="protein sequence ID" value="KAK3309017.1"/>
    <property type="molecule type" value="Genomic_DNA"/>
</dbReference>
<name>A0AAJ0M4R1_9PEZI</name>
<dbReference type="GeneID" id="87887708"/>
<proteinExistence type="predicted"/>
<gene>
    <name evidence="1" type="ORF">B0T15DRAFT_525945</name>
</gene>
<dbReference type="Proteomes" id="UP001273166">
    <property type="component" value="Unassembled WGS sequence"/>
</dbReference>
<evidence type="ECO:0000313" key="2">
    <source>
        <dbReference type="Proteomes" id="UP001273166"/>
    </source>
</evidence>
<accession>A0AAJ0M4R1</accession>
<evidence type="ECO:0000313" key="1">
    <source>
        <dbReference type="EMBL" id="KAK3309017.1"/>
    </source>
</evidence>
<protein>
    <submittedName>
        <fullName evidence="1">Uncharacterized protein</fullName>
    </submittedName>
</protein>
<dbReference type="AlphaFoldDB" id="A0AAJ0M4R1"/>
<keyword evidence="2" id="KW-1185">Reference proteome</keyword>
<organism evidence="1 2">
    <name type="scientific">Chaetomium strumarium</name>
    <dbReference type="NCBI Taxonomy" id="1170767"/>
    <lineage>
        <taxon>Eukaryota</taxon>
        <taxon>Fungi</taxon>
        <taxon>Dikarya</taxon>
        <taxon>Ascomycota</taxon>
        <taxon>Pezizomycotina</taxon>
        <taxon>Sordariomycetes</taxon>
        <taxon>Sordariomycetidae</taxon>
        <taxon>Sordariales</taxon>
        <taxon>Chaetomiaceae</taxon>
        <taxon>Chaetomium</taxon>
    </lineage>
</organism>